<dbReference type="CDD" id="cd09117">
    <property type="entry name" value="PLDc_Bfil_DEXD_like"/>
    <property type="match status" value="1"/>
</dbReference>
<name>A0A1L8D123_9THEO</name>
<feature type="domain" description="PLD phosphodiesterase" evidence="1">
    <location>
        <begin position="116"/>
        <end position="148"/>
    </location>
</feature>
<dbReference type="InterPro" id="IPR001736">
    <property type="entry name" value="PLipase_D/transphosphatidylase"/>
</dbReference>
<dbReference type="PROSITE" id="PS50035">
    <property type="entry name" value="PLD"/>
    <property type="match status" value="1"/>
</dbReference>
<accession>A0A1L8D123</accession>
<dbReference type="GO" id="GO:0006793">
    <property type="term" value="P:phosphorus metabolic process"/>
    <property type="evidence" value="ECO:0007669"/>
    <property type="project" value="UniProtKB-ARBA"/>
</dbReference>
<keyword evidence="3" id="KW-1185">Reference proteome</keyword>
<dbReference type="InterPro" id="IPR025202">
    <property type="entry name" value="PLD-like_dom"/>
</dbReference>
<dbReference type="EMBL" id="BDJL01000019">
    <property type="protein sequence ID" value="GAV24843.1"/>
    <property type="molecule type" value="Genomic_DNA"/>
</dbReference>
<dbReference type="Proteomes" id="UP000187338">
    <property type="component" value="Unassembled WGS sequence"/>
</dbReference>
<comment type="caution">
    <text evidence="2">The sequence shown here is derived from an EMBL/GenBank/DDBJ whole genome shotgun (WGS) entry which is preliminary data.</text>
</comment>
<dbReference type="STRING" id="661089.ciss_07760"/>
<dbReference type="RefSeq" id="WP_075865028.1">
    <property type="nucleotide sequence ID" value="NZ_BDJL01000019.1"/>
</dbReference>
<dbReference type="GO" id="GO:0003824">
    <property type="term" value="F:catalytic activity"/>
    <property type="evidence" value="ECO:0007669"/>
    <property type="project" value="InterPro"/>
</dbReference>
<protein>
    <recommendedName>
        <fullName evidence="1">PLD phosphodiesterase domain-containing protein</fullName>
    </recommendedName>
</protein>
<dbReference type="Gene3D" id="3.30.870.10">
    <property type="entry name" value="Endonuclease Chain A"/>
    <property type="match status" value="1"/>
</dbReference>
<evidence type="ECO:0000313" key="3">
    <source>
        <dbReference type="Proteomes" id="UP000187338"/>
    </source>
</evidence>
<dbReference type="OrthoDB" id="2442802at2"/>
<gene>
    <name evidence="2" type="ORF">ciss_07760</name>
</gene>
<proteinExistence type="predicted"/>
<sequence length="689" mass="80529">MDTLFSTEITLTNKLHIVANGEKVSWGKKEIFNSDLFDEFYGISYVSSGKLFSDLTRGFKKVKFVLGLPDGNYQLNFADSLAKAIDIEEMAKFWNELEYEVQKNIAQERIQIRYPLKKVIHSKIYLLQNGTTGKKRVIIGSTNLTEQAFSGLQYEEVFVVDDDSKLFQIYFERFEEIFNDSVDYINSSLKKKVLQEVDNETANIIIINTPDVLADLQVEKLIANQTRLVLQENEFEELHSLQQKKKQMFEYQLEKDVKTKEIISEVFKKSGKVYYLKSQQEIKKNLHTIKTILSPKYMQKYEDIDLRPRLIYNELDKDIIFTDDVENKISKFSREASREEIKASLEVINNFIEAYKRFTVIETKDHRSKVMEAIMYAFLSPYIWLARRRISIESGSEVVKTDIPIYLVIGGKAKSGKTTALEFIGLLLGYKAPYYFESPSGGVKSLSPFIQSFFTTENVTPVLMDEVPPNFFNASTGENKIKETSNAALEKHPTFILTTNAEKVSMAHQVQRRLYYLQIDNPFDTNNFNKEMKQYLADIKNNASDILFRDFLYRVRGKLNAGQPLFDGENILNLAREIFREYYEMCSLPIPEWFPLKPFDDYVEEGRHKWRLLFEHKREMFIVRKDGKIFVEEKLFSNDEEKKHYIDYLGDGCIERKTPLVLIKKNFYEFIGVKNDNVLNRVFGIFKIK</sequence>
<evidence type="ECO:0000313" key="2">
    <source>
        <dbReference type="EMBL" id="GAV24843.1"/>
    </source>
</evidence>
<dbReference type="AlphaFoldDB" id="A0A1L8D123"/>
<dbReference type="Pfam" id="PF13091">
    <property type="entry name" value="PLDc_2"/>
    <property type="match status" value="1"/>
</dbReference>
<reference evidence="3" key="1">
    <citation type="submission" date="2016-12" db="EMBL/GenBank/DDBJ databases">
        <title>Draft Genome Sequences od Carboxydothermus pertinax and islandicus, Hydrogenogenic Carboxydotrophic Bacteria.</title>
        <authorList>
            <person name="Fukuyama Y."/>
            <person name="Ohmae K."/>
            <person name="Yoneda Y."/>
            <person name="Yoshida T."/>
            <person name="Sako Y."/>
        </authorList>
    </citation>
    <scope>NUCLEOTIDE SEQUENCE [LARGE SCALE GENOMIC DNA]</scope>
    <source>
        <strain evidence="3">SET</strain>
    </source>
</reference>
<organism evidence="2 3">
    <name type="scientific">Carboxydothermus islandicus</name>
    <dbReference type="NCBI Taxonomy" id="661089"/>
    <lineage>
        <taxon>Bacteria</taxon>
        <taxon>Bacillati</taxon>
        <taxon>Bacillota</taxon>
        <taxon>Clostridia</taxon>
        <taxon>Thermoanaerobacterales</taxon>
        <taxon>Thermoanaerobacteraceae</taxon>
        <taxon>Carboxydothermus</taxon>
    </lineage>
</organism>
<dbReference type="SUPFAM" id="SSF56024">
    <property type="entry name" value="Phospholipase D/nuclease"/>
    <property type="match status" value="1"/>
</dbReference>
<evidence type="ECO:0000259" key="1">
    <source>
        <dbReference type="PROSITE" id="PS50035"/>
    </source>
</evidence>